<dbReference type="GO" id="GO:0019060">
    <property type="term" value="P:intracellular transport of viral protein in host cell"/>
    <property type="evidence" value="ECO:0007669"/>
    <property type="project" value="Ensembl"/>
</dbReference>
<dbReference type="SUPFAM" id="SSF48452">
    <property type="entry name" value="TPR-like"/>
    <property type="match status" value="3"/>
</dbReference>
<dbReference type="GeneID" id="103253184"/>
<reference evidence="6" key="1">
    <citation type="submission" date="2025-08" db="UniProtKB">
        <authorList>
            <consortium name="RefSeq"/>
        </authorList>
    </citation>
    <scope>IDENTIFICATION</scope>
</reference>
<dbReference type="GO" id="GO:0003723">
    <property type="term" value="F:RNA binding"/>
    <property type="evidence" value="ECO:0007669"/>
    <property type="project" value="Ensembl"/>
</dbReference>
<dbReference type="PROSITE" id="PS50005">
    <property type="entry name" value="TPR"/>
    <property type="match status" value="3"/>
</dbReference>
<dbReference type="Proteomes" id="UP000189704">
    <property type="component" value="Unplaced"/>
</dbReference>
<keyword evidence="1" id="KW-0677">Repeat</keyword>
<evidence type="ECO:0000256" key="4">
    <source>
        <dbReference type="PROSITE-ProRule" id="PRU00339"/>
    </source>
</evidence>
<gene>
    <name evidence="6" type="primary">LOC103253184</name>
</gene>
<dbReference type="FunFam" id="1.25.40.10:FF:000026">
    <property type="entry name" value="Interferon-induced protein with tetratricopeptide repeats 5"/>
    <property type="match status" value="1"/>
</dbReference>
<accession>A0A3Q0DRH4</accession>
<protein>
    <submittedName>
        <fullName evidence="6">Interferon-induced protein with tetratricopeptide repeats 1-like isoform X1</fullName>
    </submittedName>
</protein>
<dbReference type="GO" id="GO:0043657">
    <property type="term" value="C:host cell"/>
    <property type="evidence" value="ECO:0007669"/>
    <property type="project" value="GOC"/>
</dbReference>
<dbReference type="GO" id="GO:0005829">
    <property type="term" value="C:cytosol"/>
    <property type="evidence" value="ECO:0007669"/>
    <property type="project" value="Ensembl"/>
</dbReference>
<evidence type="ECO:0000313" key="6">
    <source>
        <dbReference type="RefSeq" id="XP_021565077.1"/>
    </source>
</evidence>
<evidence type="ECO:0000256" key="2">
    <source>
        <dbReference type="ARBA" id="ARBA00022803"/>
    </source>
</evidence>
<dbReference type="OrthoDB" id="10043504at2759"/>
<dbReference type="GO" id="GO:0071360">
    <property type="term" value="P:cellular response to exogenous dsRNA"/>
    <property type="evidence" value="ECO:0007669"/>
    <property type="project" value="Ensembl"/>
</dbReference>
<organism evidence="5 6">
    <name type="scientific">Carlito syrichta</name>
    <name type="common">Philippine tarsier</name>
    <name type="synonym">Tarsius syrichta</name>
    <dbReference type="NCBI Taxonomy" id="1868482"/>
    <lineage>
        <taxon>Eukaryota</taxon>
        <taxon>Metazoa</taxon>
        <taxon>Chordata</taxon>
        <taxon>Craniata</taxon>
        <taxon>Vertebrata</taxon>
        <taxon>Euteleostomi</taxon>
        <taxon>Mammalia</taxon>
        <taxon>Eutheria</taxon>
        <taxon>Euarchontoglires</taxon>
        <taxon>Primates</taxon>
        <taxon>Haplorrhini</taxon>
        <taxon>Tarsiiformes</taxon>
        <taxon>Tarsiidae</taxon>
        <taxon>Carlito</taxon>
    </lineage>
</organism>
<dbReference type="GO" id="GO:0071357">
    <property type="term" value="P:cellular response to type I interferon"/>
    <property type="evidence" value="ECO:0007669"/>
    <property type="project" value="Ensembl"/>
</dbReference>
<dbReference type="GO" id="GO:0045070">
    <property type="term" value="P:positive regulation of viral genome replication"/>
    <property type="evidence" value="ECO:0007669"/>
    <property type="project" value="Ensembl"/>
</dbReference>
<dbReference type="PANTHER" id="PTHR10271:SF34">
    <property type="entry name" value="INTERFERON-INDUCED PROTEIN WITH TETRATRICOPEPTIDE REPEATS 1"/>
    <property type="match status" value="1"/>
</dbReference>
<evidence type="ECO:0000256" key="3">
    <source>
        <dbReference type="ARBA" id="ARBA00038336"/>
    </source>
</evidence>
<dbReference type="GO" id="GO:0004857">
    <property type="term" value="F:enzyme inhibitor activity"/>
    <property type="evidence" value="ECO:0007669"/>
    <property type="project" value="Ensembl"/>
</dbReference>
<dbReference type="GO" id="GO:0140374">
    <property type="term" value="P:antiviral innate immune response"/>
    <property type="evidence" value="ECO:0007669"/>
    <property type="project" value="Ensembl"/>
</dbReference>
<dbReference type="RefSeq" id="XP_021565077.1">
    <property type="nucleotide sequence ID" value="XM_021709402.1"/>
</dbReference>
<feature type="repeat" description="TPR" evidence="4">
    <location>
        <begin position="437"/>
        <end position="470"/>
    </location>
</feature>
<sequence length="478" mass="55359">MSKSADDHQIKDSLEQLRCHFTWELQIEDNEMPDLENRAWDQIEFLDSKQNVGMHNLLAYVKHLKGQNEEALESLTEAEDLIQRGQTDQADVNSLVTWGNFAWVYYHMGKLTEAQTYLDKVENTCKKFTSLFRYRMECPEVDSKEGWALLKCGGQNYERAKACFEKALVVDPDNPEFSAGYAITMYRLDNFRLVSKGHKTLSLQPLEQALKLNPENVYIKVLLALKLQDLGRTAEGERYIEEGLDSTSSQAYVLRFAAKFYRKKGSLDTALQLLKKALEATPSSAPLHHQIGLCYRAQIIQIKEATSMRPRGQDREKIDRFRHSAIFHFESAVEFKPTFEIAYVHLAKMYVEAGNYRKAEDTYHKVLRMKPVVEETMQNIHFSYGQFQEFQKKSEADAMIHYLKAIQIKRASIIWDKSIYSLKKLAFRKLQRNESDLESLSLLGFAHKMKGNLNEALEYYEKALRLAVDWENSVGQDP</sequence>
<dbReference type="SMART" id="SM00028">
    <property type="entry name" value="TPR"/>
    <property type="match status" value="6"/>
</dbReference>
<dbReference type="Pfam" id="PF07719">
    <property type="entry name" value="TPR_2"/>
    <property type="match status" value="1"/>
</dbReference>
<dbReference type="GO" id="GO:0045071">
    <property type="term" value="P:negative regulation of viral genome replication"/>
    <property type="evidence" value="ECO:0007669"/>
    <property type="project" value="Ensembl"/>
</dbReference>
<evidence type="ECO:0000313" key="5">
    <source>
        <dbReference type="Proteomes" id="UP000189704"/>
    </source>
</evidence>
<dbReference type="Pfam" id="PF13176">
    <property type="entry name" value="TPR_7"/>
    <property type="match status" value="1"/>
</dbReference>
<dbReference type="InterPro" id="IPR019734">
    <property type="entry name" value="TPR_rpt"/>
</dbReference>
<dbReference type="GO" id="GO:0140610">
    <property type="term" value="F:RNA sequestering activity"/>
    <property type="evidence" value="ECO:0007669"/>
    <property type="project" value="Ensembl"/>
</dbReference>
<dbReference type="Pfam" id="PF13432">
    <property type="entry name" value="TPR_16"/>
    <property type="match status" value="1"/>
</dbReference>
<dbReference type="STRING" id="1868482.ENSTSYP00000028422"/>
<dbReference type="InterPro" id="IPR011990">
    <property type="entry name" value="TPR-like_helical_dom_sf"/>
</dbReference>
<dbReference type="InterPro" id="IPR013105">
    <property type="entry name" value="TPR_2"/>
</dbReference>
<dbReference type="Pfam" id="PF13181">
    <property type="entry name" value="TPR_8"/>
    <property type="match status" value="1"/>
</dbReference>
<dbReference type="GO" id="GO:1904972">
    <property type="term" value="P:negative regulation of viral translation"/>
    <property type="evidence" value="ECO:0007669"/>
    <property type="project" value="Ensembl"/>
</dbReference>
<proteinExistence type="inferred from homology"/>
<keyword evidence="5" id="KW-1185">Reference proteome</keyword>
<evidence type="ECO:0000256" key="1">
    <source>
        <dbReference type="ARBA" id="ARBA00022737"/>
    </source>
</evidence>
<feature type="repeat" description="TPR" evidence="4">
    <location>
        <begin position="340"/>
        <end position="373"/>
    </location>
</feature>
<comment type="similarity">
    <text evidence="3">Belongs to the IFIT family.</text>
</comment>
<feature type="repeat" description="TPR" evidence="4">
    <location>
        <begin position="251"/>
        <end position="284"/>
    </location>
</feature>
<dbReference type="OMA" id="DHQVKDS"/>
<dbReference type="AlphaFoldDB" id="A0A3Q0DRH4"/>
<dbReference type="PROSITE" id="PS50293">
    <property type="entry name" value="TPR_REGION"/>
    <property type="match status" value="1"/>
</dbReference>
<dbReference type="Gene3D" id="1.25.40.10">
    <property type="entry name" value="Tetratricopeptide repeat domain"/>
    <property type="match status" value="3"/>
</dbReference>
<dbReference type="PANTHER" id="PTHR10271">
    <property type="entry name" value="INTERFERON-INDUCED PROTEIN WITH TETRATRICOPEPTIDE REPEATS"/>
    <property type="match status" value="1"/>
</dbReference>
<name>A0A3Q0DRH4_CARSF</name>
<keyword evidence="2 4" id="KW-0802">TPR repeat</keyword>